<accession>A0AAE9XMF5</accession>
<dbReference type="RefSeq" id="WP_289502418.1">
    <property type="nucleotide sequence ID" value="NZ_CP116805.1"/>
</dbReference>
<name>A0AAE9XMF5_9PROT</name>
<dbReference type="InterPro" id="IPR037401">
    <property type="entry name" value="SnoaL-like"/>
</dbReference>
<proteinExistence type="predicted"/>
<feature type="domain" description="SnoaL-like" evidence="1">
    <location>
        <begin position="16"/>
        <end position="97"/>
    </location>
</feature>
<reference evidence="2" key="1">
    <citation type="submission" date="2023-01" db="EMBL/GenBank/DDBJ databases">
        <title>The genome sequence of Kordiimonadaceae bacterium 6D33.</title>
        <authorList>
            <person name="Liu Y."/>
        </authorList>
    </citation>
    <scope>NUCLEOTIDE SEQUENCE</scope>
    <source>
        <strain evidence="2">6D33</strain>
    </source>
</reference>
<dbReference type="Pfam" id="PF12680">
    <property type="entry name" value="SnoaL_2"/>
    <property type="match status" value="1"/>
</dbReference>
<dbReference type="KEGG" id="gso:PH603_10240"/>
<evidence type="ECO:0000313" key="2">
    <source>
        <dbReference type="EMBL" id="WCL52916.1"/>
    </source>
</evidence>
<dbReference type="SUPFAM" id="SSF54427">
    <property type="entry name" value="NTF2-like"/>
    <property type="match status" value="1"/>
</dbReference>
<dbReference type="Gene3D" id="3.10.450.50">
    <property type="match status" value="1"/>
</dbReference>
<keyword evidence="3" id="KW-1185">Reference proteome</keyword>
<evidence type="ECO:0000313" key="3">
    <source>
        <dbReference type="Proteomes" id="UP001217500"/>
    </source>
</evidence>
<sequence length="108" mass="12122">MTLDLPKPVSAYFEADRSNKSKVGECFTEHATVIDERMTYTGRQAIQDWKDASDGKYSYTVDPFDIGEDGDRVVVTAHLVGNFPGSPVDLRYAFTLEKDKISSLEIRP</sequence>
<dbReference type="AlphaFoldDB" id="A0AAE9XMF5"/>
<dbReference type="InterPro" id="IPR032710">
    <property type="entry name" value="NTF2-like_dom_sf"/>
</dbReference>
<dbReference type="Proteomes" id="UP001217500">
    <property type="component" value="Chromosome"/>
</dbReference>
<evidence type="ECO:0000259" key="1">
    <source>
        <dbReference type="Pfam" id="PF12680"/>
    </source>
</evidence>
<gene>
    <name evidence="2" type="ORF">PH603_10240</name>
</gene>
<protein>
    <submittedName>
        <fullName evidence="2">Nuclear transport factor 2 family protein</fullName>
    </submittedName>
</protein>
<organism evidence="2 3">
    <name type="scientific">Gimibacter soli</name>
    <dbReference type="NCBI Taxonomy" id="3024400"/>
    <lineage>
        <taxon>Bacteria</taxon>
        <taxon>Pseudomonadati</taxon>
        <taxon>Pseudomonadota</taxon>
        <taxon>Alphaproteobacteria</taxon>
        <taxon>Kordiimonadales</taxon>
        <taxon>Temperatibacteraceae</taxon>
        <taxon>Gimibacter</taxon>
    </lineage>
</organism>
<dbReference type="EMBL" id="CP116805">
    <property type="protein sequence ID" value="WCL52916.1"/>
    <property type="molecule type" value="Genomic_DNA"/>
</dbReference>